<evidence type="ECO:0000313" key="3">
    <source>
        <dbReference type="Proteomes" id="UP001597156"/>
    </source>
</evidence>
<keyword evidence="3" id="KW-1185">Reference proteome</keyword>
<comment type="caution">
    <text evidence="2">The sequence shown here is derived from an EMBL/GenBank/DDBJ whole genome shotgun (WGS) entry which is preliminary data.</text>
</comment>
<reference evidence="3" key="1">
    <citation type="journal article" date="2019" name="Int. J. Syst. Evol. Microbiol.">
        <title>The Global Catalogue of Microorganisms (GCM) 10K type strain sequencing project: providing services to taxonomists for standard genome sequencing and annotation.</title>
        <authorList>
            <consortium name="The Broad Institute Genomics Platform"/>
            <consortium name="The Broad Institute Genome Sequencing Center for Infectious Disease"/>
            <person name="Wu L."/>
            <person name="Ma J."/>
        </authorList>
    </citation>
    <scope>NUCLEOTIDE SEQUENCE [LARGE SCALE GENOMIC DNA]</scope>
    <source>
        <strain evidence="3">CCUG 71848</strain>
    </source>
</reference>
<name>A0ABW3PM87_9LACO</name>
<dbReference type="EMBL" id="JBHTLH010000032">
    <property type="protein sequence ID" value="MFD1125518.1"/>
    <property type="molecule type" value="Genomic_DNA"/>
</dbReference>
<evidence type="ECO:0000313" key="2">
    <source>
        <dbReference type="EMBL" id="MFD1125518.1"/>
    </source>
</evidence>
<keyword evidence="1" id="KW-0812">Transmembrane</keyword>
<evidence type="ECO:0000256" key="1">
    <source>
        <dbReference type="SAM" id="Phobius"/>
    </source>
</evidence>
<dbReference type="Proteomes" id="UP001597156">
    <property type="component" value="Unassembled WGS sequence"/>
</dbReference>
<feature type="transmembrane region" description="Helical" evidence="1">
    <location>
        <begin position="6"/>
        <end position="24"/>
    </location>
</feature>
<protein>
    <submittedName>
        <fullName evidence="2">Uncharacterized protein</fullName>
    </submittedName>
</protein>
<keyword evidence="1" id="KW-1133">Transmembrane helix</keyword>
<proteinExistence type="predicted"/>
<dbReference type="RefSeq" id="WP_121977017.1">
    <property type="nucleotide sequence ID" value="NZ_JBHTLH010000032.1"/>
</dbReference>
<gene>
    <name evidence="2" type="ORF">ACFQ22_09165</name>
</gene>
<sequence>MILKLWSLFSYFAVPFALLCWWYYLWTSLRHHGRLLLALNTLGTIVIWIGIWKILEDVSILPMLGLWLGSSWLILKYTKNSQATNK</sequence>
<accession>A0ABW3PM87</accession>
<keyword evidence="1" id="KW-0472">Membrane</keyword>
<feature type="transmembrane region" description="Helical" evidence="1">
    <location>
        <begin position="60"/>
        <end position="78"/>
    </location>
</feature>
<feature type="transmembrane region" description="Helical" evidence="1">
    <location>
        <begin position="36"/>
        <end position="54"/>
    </location>
</feature>
<organism evidence="2 3">
    <name type="scientific">Lentilactobacillus raoultii</name>
    <dbReference type="NCBI Taxonomy" id="1987503"/>
    <lineage>
        <taxon>Bacteria</taxon>
        <taxon>Bacillati</taxon>
        <taxon>Bacillota</taxon>
        <taxon>Bacilli</taxon>
        <taxon>Lactobacillales</taxon>
        <taxon>Lactobacillaceae</taxon>
        <taxon>Lentilactobacillus</taxon>
    </lineage>
</organism>